<protein>
    <submittedName>
        <fullName evidence="5">Helix-turn-helix domain-containing protein</fullName>
    </submittedName>
</protein>
<evidence type="ECO:0000313" key="6">
    <source>
        <dbReference type="Proteomes" id="UP000199599"/>
    </source>
</evidence>
<dbReference type="InterPro" id="IPR018060">
    <property type="entry name" value="HTH_AraC"/>
</dbReference>
<dbReference type="Pfam" id="PF12833">
    <property type="entry name" value="HTH_18"/>
    <property type="match status" value="1"/>
</dbReference>
<dbReference type="GO" id="GO:0003700">
    <property type="term" value="F:DNA-binding transcription factor activity"/>
    <property type="evidence" value="ECO:0007669"/>
    <property type="project" value="InterPro"/>
</dbReference>
<dbReference type="PANTHER" id="PTHR43280:SF28">
    <property type="entry name" value="HTH-TYPE TRANSCRIPTIONAL ACTIVATOR RHAS"/>
    <property type="match status" value="1"/>
</dbReference>
<keyword evidence="2" id="KW-0238">DNA-binding</keyword>
<proteinExistence type="predicted"/>
<dbReference type="GO" id="GO:0043565">
    <property type="term" value="F:sequence-specific DNA binding"/>
    <property type="evidence" value="ECO:0007669"/>
    <property type="project" value="InterPro"/>
</dbReference>
<dbReference type="InterPro" id="IPR009057">
    <property type="entry name" value="Homeodomain-like_sf"/>
</dbReference>
<evidence type="ECO:0000256" key="1">
    <source>
        <dbReference type="ARBA" id="ARBA00023015"/>
    </source>
</evidence>
<dbReference type="SMART" id="SM00342">
    <property type="entry name" value="HTH_ARAC"/>
    <property type="match status" value="1"/>
</dbReference>
<keyword evidence="1" id="KW-0805">Transcription regulation</keyword>
<gene>
    <name evidence="5" type="ORF">SAMN04487792_0998</name>
</gene>
<dbReference type="EMBL" id="FOMN01000004">
    <property type="protein sequence ID" value="SFD46758.1"/>
    <property type="molecule type" value="Genomic_DNA"/>
</dbReference>
<accession>A0A1I1SPV3</accession>
<evidence type="ECO:0000259" key="4">
    <source>
        <dbReference type="PROSITE" id="PS01124"/>
    </source>
</evidence>
<evidence type="ECO:0000313" key="5">
    <source>
        <dbReference type="EMBL" id="SFD46758.1"/>
    </source>
</evidence>
<dbReference type="Gene3D" id="1.10.10.60">
    <property type="entry name" value="Homeodomain-like"/>
    <property type="match status" value="2"/>
</dbReference>
<dbReference type="AlphaFoldDB" id="A0A1I1SPV3"/>
<name>A0A1I1SPV3_9LACO</name>
<evidence type="ECO:0000256" key="3">
    <source>
        <dbReference type="ARBA" id="ARBA00023163"/>
    </source>
</evidence>
<dbReference type="PROSITE" id="PS00041">
    <property type="entry name" value="HTH_ARAC_FAMILY_1"/>
    <property type="match status" value="1"/>
</dbReference>
<dbReference type="PRINTS" id="PR00032">
    <property type="entry name" value="HTHARAC"/>
</dbReference>
<dbReference type="InterPro" id="IPR018062">
    <property type="entry name" value="HTH_AraC-typ_CS"/>
</dbReference>
<sequence length="336" mass="39082">MKEEVLRLLRKNNSSRNWSDVLSTVEKNGNLTKKVGQIENEPIYRFFDTYSDDLTLNSSSISIAVQPTNSFIPYHIHDYVEIMIPLIEDCVVVLGHSEIKVKQNNLIFMGNRTIHKVKPISKRGVVVNIALRSSAFSLNELDYLNHRENGSNISNILFSLLSNEEYGEGRYSLFEVSHDVKITNLIYDIISEYYHPDIQSDQLIRLEMLMLFSLLIRQAANAEIKVKDFRKKNNNLLSLLLYIEKHYNNITLQKMATHFGFNPNYLSDYLKKHTGKTFIQLVHLQRINVAAEYLTYTTAPIERIATRVGYENPSYFYKIFKKYFGISPAEYRQKNS</sequence>
<dbReference type="RefSeq" id="WP_090093190.1">
    <property type="nucleotide sequence ID" value="NZ_CBCRVU010000001.1"/>
</dbReference>
<dbReference type="SUPFAM" id="SSF46689">
    <property type="entry name" value="Homeodomain-like"/>
    <property type="match status" value="1"/>
</dbReference>
<keyword evidence="3" id="KW-0804">Transcription</keyword>
<dbReference type="STRING" id="1505723.SAMN04487792_0998"/>
<dbReference type="PROSITE" id="PS01124">
    <property type="entry name" value="HTH_ARAC_FAMILY_2"/>
    <property type="match status" value="1"/>
</dbReference>
<evidence type="ECO:0000256" key="2">
    <source>
        <dbReference type="ARBA" id="ARBA00023125"/>
    </source>
</evidence>
<dbReference type="InterPro" id="IPR020449">
    <property type="entry name" value="Tscrpt_reg_AraC-type_HTH"/>
</dbReference>
<dbReference type="Proteomes" id="UP000199599">
    <property type="component" value="Unassembled WGS sequence"/>
</dbReference>
<reference evidence="6" key="1">
    <citation type="submission" date="2016-10" db="EMBL/GenBank/DDBJ databases">
        <authorList>
            <person name="Varghese N."/>
            <person name="Submissions S."/>
        </authorList>
    </citation>
    <scope>NUCLEOTIDE SEQUENCE [LARGE SCALE GENOMIC DNA]</scope>
    <source>
        <strain evidence="6">R-53102</strain>
    </source>
</reference>
<organism evidence="5 6">
    <name type="scientific">Lactobacillus bombicola</name>
    <dbReference type="NCBI Taxonomy" id="1505723"/>
    <lineage>
        <taxon>Bacteria</taxon>
        <taxon>Bacillati</taxon>
        <taxon>Bacillota</taxon>
        <taxon>Bacilli</taxon>
        <taxon>Lactobacillales</taxon>
        <taxon>Lactobacillaceae</taxon>
        <taxon>Lactobacillus</taxon>
    </lineage>
</organism>
<dbReference type="PANTHER" id="PTHR43280">
    <property type="entry name" value="ARAC-FAMILY TRANSCRIPTIONAL REGULATOR"/>
    <property type="match status" value="1"/>
</dbReference>
<feature type="domain" description="HTH araC/xylS-type" evidence="4">
    <location>
        <begin position="237"/>
        <end position="334"/>
    </location>
</feature>